<reference evidence="1" key="1">
    <citation type="submission" date="2022-11" db="EMBL/GenBank/DDBJ databases">
        <title>Genome Sequence of Boeremia exigua.</title>
        <authorList>
            <person name="Buettner E."/>
        </authorList>
    </citation>
    <scope>NUCLEOTIDE SEQUENCE</scope>
    <source>
        <strain evidence="1">CU02</strain>
    </source>
</reference>
<evidence type="ECO:0000313" key="2">
    <source>
        <dbReference type="Proteomes" id="UP001153331"/>
    </source>
</evidence>
<name>A0ACC2I270_9PLEO</name>
<keyword evidence="2" id="KW-1185">Reference proteome</keyword>
<proteinExistence type="predicted"/>
<organism evidence="1 2">
    <name type="scientific">Boeremia exigua</name>
    <dbReference type="NCBI Taxonomy" id="749465"/>
    <lineage>
        <taxon>Eukaryota</taxon>
        <taxon>Fungi</taxon>
        <taxon>Dikarya</taxon>
        <taxon>Ascomycota</taxon>
        <taxon>Pezizomycotina</taxon>
        <taxon>Dothideomycetes</taxon>
        <taxon>Pleosporomycetidae</taxon>
        <taxon>Pleosporales</taxon>
        <taxon>Pleosporineae</taxon>
        <taxon>Didymellaceae</taxon>
        <taxon>Boeremia</taxon>
    </lineage>
</organism>
<protein>
    <submittedName>
        <fullName evidence="1">Uncharacterized protein</fullName>
    </submittedName>
</protein>
<comment type="caution">
    <text evidence="1">The sequence shown here is derived from an EMBL/GenBank/DDBJ whole genome shotgun (WGS) entry which is preliminary data.</text>
</comment>
<evidence type="ECO:0000313" key="1">
    <source>
        <dbReference type="EMBL" id="KAJ8108856.1"/>
    </source>
</evidence>
<accession>A0ACC2I270</accession>
<sequence length="584" mass="64045">MWDTVAKRTSTWQPSVDDGLKIATPSSIWPQGSARRYTPRSEAQLSKIIEFTPLHQREACTANTPHWEKRAEFRSNQSMPDQTAEAAPATAAPVSQPQDAAAVTSNGDAKTTKPAEDAAPKKLSPAELKKQKQAEKQARRAQQKGPGGPPKEQGAPKDGQKQAKEPKQGAKSEQARPMPIRRRPSQSNVPVQKEPEKKSKKESRQAGIGLFFGHLYSQPKQQSMNGAGKDVHPAVLSLGLQYSSYAICGSTARMVAMLLSFKAVIESYQTPPGTSLARHLTNHHLSPQIEYLRSCRPLSISMGNAIRWLKDVIIKIDPATPEAEAKRDLLEEIDIFIRERVTAADRLIRDLASTKIEPGDVVLTYASSSIVEQAILYAHKAGTPFSVIVVDSKPLFEGKQLARKLANAGVKVRYYLITGASHAIKDATKVFLGAHAMMSNGRLYSRVGTASISMLASLHSLPVIVLCQSVKFTEKVALDSIVGNEVAPAEELLSEAERRDLLPLKSMLPSSRSASKNDDKTATVEEEKPDTSDVLKWIEESKNLHHLQVLYDVTPAKYIDMVITEYGGLPPSSVPVVHRLRNEE</sequence>
<dbReference type="Proteomes" id="UP001153331">
    <property type="component" value="Unassembled WGS sequence"/>
</dbReference>
<dbReference type="EMBL" id="JAPHNI010000687">
    <property type="protein sequence ID" value="KAJ8108856.1"/>
    <property type="molecule type" value="Genomic_DNA"/>
</dbReference>
<gene>
    <name evidence="1" type="ORF">OPT61_g7876</name>
</gene>